<reference evidence="4" key="1">
    <citation type="submission" date="2018-02" db="EMBL/GenBank/DDBJ databases">
        <authorList>
            <person name="Moore K."/>
            <person name="Momper L."/>
        </authorList>
    </citation>
    <scope>NUCLEOTIDE SEQUENCE [LARGE SCALE GENOMIC DNA]</scope>
    <source>
        <strain evidence="4">ULC18</strain>
    </source>
</reference>
<keyword evidence="1" id="KW-0812">Transmembrane</keyword>
<comment type="caution">
    <text evidence="3">The sequence shown here is derived from an EMBL/GenBank/DDBJ whole genome shotgun (WGS) entry which is preliminary data.</text>
</comment>
<accession>A0A2T1DXD0</accession>
<dbReference type="GO" id="GO:0005886">
    <property type="term" value="C:plasma membrane"/>
    <property type="evidence" value="ECO:0007669"/>
    <property type="project" value="TreeGrafter"/>
</dbReference>
<dbReference type="InterPro" id="IPR051599">
    <property type="entry name" value="Cell_Envelope_Assoc"/>
</dbReference>
<evidence type="ECO:0000313" key="3">
    <source>
        <dbReference type="EMBL" id="PSB25158.1"/>
    </source>
</evidence>
<keyword evidence="1" id="KW-0472">Membrane</keyword>
<keyword evidence="1" id="KW-1133">Transmembrane helix</keyword>
<feature type="transmembrane region" description="Helical" evidence="1">
    <location>
        <begin position="31"/>
        <end position="52"/>
    </location>
</feature>
<dbReference type="PANTHER" id="PTHR30336">
    <property type="entry name" value="INNER MEMBRANE PROTEIN, PROBABLE PERMEASE"/>
    <property type="match status" value="1"/>
</dbReference>
<dbReference type="PANTHER" id="PTHR30336:SF4">
    <property type="entry name" value="ENVELOPE BIOGENESIS FACTOR ELYC"/>
    <property type="match status" value="1"/>
</dbReference>
<dbReference type="RefSeq" id="WP_106259314.1">
    <property type="nucleotide sequence ID" value="NZ_CAWNSW010000145.1"/>
</dbReference>
<dbReference type="EMBL" id="PVWK01000131">
    <property type="protein sequence ID" value="PSB25158.1"/>
    <property type="molecule type" value="Genomic_DNA"/>
</dbReference>
<gene>
    <name evidence="3" type="ORF">C7B82_24250</name>
</gene>
<feature type="domain" description="DUF218" evidence="2">
    <location>
        <begin position="114"/>
        <end position="247"/>
    </location>
</feature>
<reference evidence="3 4" key="2">
    <citation type="submission" date="2018-03" db="EMBL/GenBank/DDBJ databases">
        <title>The ancient ancestry and fast evolution of plastids.</title>
        <authorList>
            <person name="Moore K.R."/>
            <person name="Magnabosco C."/>
            <person name="Momper L."/>
            <person name="Gold D.A."/>
            <person name="Bosak T."/>
            <person name="Fournier G.P."/>
        </authorList>
    </citation>
    <scope>NUCLEOTIDE SEQUENCE [LARGE SCALE GENOMIC DNA]</scope>
    <source>
        <strain evidence="3 4">ULC18</strain>
    </source>
</reference>
<dbReference type="GO" id="GO:0043164">
    <property type="term" value="P:Gram-negative-bacterium-type cell wall biogenesis"/>
    <property type="evidence" value="ECO:0007669"/>
    <property type="project" value="TreeGrafter"/>
</dbReference>
<name>A0A2T1DXD0_9CYAN</name>
<protein>
    <submittedName>
        <fullName evidence="3">YdcF family protein</fullName>
    </submittedName>
</protein>
<dbReference type="Proteomes" id="UP000239576">
    <property type="component" value="Unassembled WGS sequence"/>
</dbReference>
<dbReference type="AlphaFoldDB" id="A0A2T1DXD0"/>
<organism evidence="3 4">
    <name type="scientific">Stenomitos frigidus ULC18</name>
    <dbReference type="NCBI Taxonomy" id="2107698"/>
    <lineage>
        <taxon>Bacteria</taxon>
        <taxon>Bacillati</taxon>
        <taxon>Cyanobacteriota</taxon>
        <taxon>Cyanophyceae</taxon>
        <taxon>Leptolyngbyales</taxon>
        <taxon>Leptolyngbyaceae</taxon>
        <taxon>Stenomitos</taxon>
    </lineage>
</organism>
<evidence type="ECO:0000313" key="4">
    <source>
        <dbReference type="Proteomes" id="UP000239576"/>
    </source>
</evidence>
<dbReference type="CDD" id="cd06259">
    <property type="entry name" value="YdcF-like"/>
    <property type="match status" value="1"/>
</dbReference>
<feature type="transmembrane region" description="Helical" evidence="1">
    <location>
        <begin position="76"/>
        <end position="97"/>
    </location>
</feature>
<dbReference type="OrthoDB" id="420315at2"/>
<dbReference type="InterPro" id="IPR014729">
    <property type="entry name" value="Rossmann-like_a/b/a_fold"/>
</dbReference>
<dbReference type="GO" id="GO:0000270">
    <property type="term" value="P:peptidoglycan metabolic process"/>
    <property type="evidence" value="ECO:0007669"/>
    <property type="project" value="TreeGrafter"/>
</dbReference>
<proteinExistence type="predicted"/>
<evidence type="ECO:0000256" key="1">
    <source>
        <dbReference type="SAM" id="Phobius"/>
    </source>
</evidence>
<sequence>MLDSASCPRSHSKWVSFTWLISGRLTQPLPLSVRITLLALLVLVVVGLVWALRKPSQRQRIRLWSRRLRWYRRRTHVVVALTLACLLITSPPGLALVTHALTSQIPADSGAKAEAIVVLGRGARFMNDRVDVTAALWQAKRAPLIFVSGRGDAKRITRQLLEKGIPSDVLDGENCSLTTEENAQFTADLLIPKGMKQIILVTDAPHMLRSRLTFQSLGFDVIAHPNDLPSNLGYREHIELVAREYGGILSYVLRGRFHEREAAELKDVHAFADRELS</sequence>
<evidence type="ECO:0000259" key="2">
    <source>
        <dbReference type="Pfam" id="PF02698"/>
    </source>
</evidence>
<dbReference type="Pfam" id="PF02698">
    <property type="entry name" value="DUF218"/>
    <property type="match status" value="1"/>
</dbReference>
<dbReference type="InterPro" id="IPR003848">
    <property type="entry name" value="DUF218"/>
</dbReference>
<keyword evidence="4" id="KW-1185">Reference proteome</keyword>
<dbReference type="Gene3D" id="3.40.50.620">
    <property type="entry name" value="HUPs"/>
    <property type="match status" value="1"/>
</dbReference>